<protein>
    <recommendedName>
        <fullName evidence="6">Peptidyl-prolyl cis-trans isomerase</fullName>
        <ecNumber evidence="6">5.2.1.8</ecNumber>
    </recommendedName>
</protein>
<dbReference type="SUPFAM" id="SSF54534">
    <property type="entry name" value="FKBP-like"/>
    <property type="match status" value="1"/>
</dbReference>
<keyword evidence="4 5" id="KW-0413">Isomerase</keyword>
<proteinExistence type="inferred from homology"/>
<evidence type="ECO:0000256" key="3">
    <source>
        <dbReference type="ARBA" id="ARBA00023110"/>
    </source>
</evidence>
<dbReference type="Pfam" id="PF00254">
    <property type="entry name" value="FKBP_C"/>
    <property type="match status" value="1"/>
</dbReference>
<organism evidence="10">
    <name type="scientific">Thermogemmatispora argillosa</name>
    <dbReference type="NCBI Taxonomy" id="2045280"/>
    <lineage>
        <taxon>Bacteria</taxon>
        <taxon>Bacillati</taxon>
        <taxon>Chloroflexota</taxon>
        <taxon>Ktedonobacteria</taxon>
        <taxon>Thermogemmatisporales</taxon>
        <taxon>Thermogemmatisporaceae</taxon>
        <taxon>Thermogemmatispora</taxon>
    </lineage>
</organism>
<dbReference type="AlphaFoldDB" id="A0A455T8W5"/>
<evidence type="ECO:0000256" key="8">
    <source>
        <dbReference type="SAM" id="Phobius"/>
    </source>
</evidence>
<accession>A0A455T8W5</accession>
<dbReference type="FunFam" id="3.10.50.40:FF:000006">
    <property type="entry name" value="Peptidyl-prolyl cis-trans isomerase"/>
    <property type="match status" value="1"/>
</dbReference>
<dbReference type="Gene3D" id="3.10.50.40">
    <property type="match status" value="1"/>
</dbReference>
<dbReference type="EC" id="5.2.1.8" evidence="6"/>
<evidence type="ECO:0000256" key="1">
    <source>
        <dbReference type="ARBA" id="ARBA00000971"/>
    </source>
</evidence>
<dbReference type="PANTHER" id="PTHR43811">
    <property type="entry name" value="FKBP-TYPE PEPTIDYL-PROLYL CIS-TRANS ISOMERASE FKPA"/>
    <property type="match status" value="1"/>
</dbReference>
<comment type="similarity">
    <text evidence="2 6">Belongs to the FKBP-type PPIase family.</text>
</comment>
<feature type="region of interest" description="Disordered" evidence="7">
    <location>
        <begin position="1"/>
        <end position="28"/>
    </location>
</feature>
<evidence type="ECO:0000256" key="2">
    <source>
        <dbReference type="ARBA" id="ARBA00006577"/>
    </source>
</evidence>
<name>A0A455T8W5_9CHLR</name>
<comment type="catalytic activity">
    <reaction evidence="1 5 6">
        <text>[protein]-peptidylproline (omega=180) = [protein]-peptidylproline (omega=0)</text>
        <dbReference type="Rhea" id="RHEA:16237"/>
        <dbReference type="Rhea" id="RHEA-COMP:10747"/>
        <dbReference type="Rhea" id="RHEA-COMP:10748"/>
        <dbReference type="ChEBI" id="CHEBI:83833"/>
        <dbReference type="ChEBI" id="CHEBI:83834"/>
        <dbReference type="EC" id="5.2.1.8"/>
    </reaction>
</comment>
<feature type="domain" description="PPIase FKBP-type" evidence="9">
    <location>
        <begin position="150"/>
        <end position="239"/>
    </location>
</feature>
<dbReference type="InterPro" id="IPR046357">
    <property type="entry name" value="PPIase_dom_sf"/>
</dbReference>
<evidence type="ECO:0000313" key="10">
    <source>
        <dbReference type="EMBL" id="BBH95805.1"/>
    </source>
</evidence>
<evidence type="ECO:0000259" key="9">
    <source>
        <dbReference type="PROSITE" id="PS50059"/>
    </source>
</evidence>
<keyword evidence="8" id="KW-1133">Transmembrane helix</keyword>
<keyword evidence="8" id="KW-0472">Membrane</keyword>
<evidence type="ECO:0000256" key="4">
    <source>
        <dbReference type="ARBA" id="ARBA00023235"/>
    </source>
</evidence>
<dbReference type="GO" id="GO:0003755">
    <property type="term" value="F:peptidyl-prolyl cis-trans isomerase activity"/>
    <property type="evidence" value="ECO:0007669"/>
    <property type="project" value="UniProtKB-UniRule"/>
</dbReference>
<feature type="transmembrane region" description="Helical" evidence="8">
    <location>
        <begin position="38"/>
        <end position="59"/>
    </location>
</feature>
<sequence>MTQTAQGKKGGSQRQRRPGQRQQERIRRQIRRRRRRQLIMASTVTLLIIILAVLGFWQYQRVNAQQAASREATATAVSKAHANATATALARNCFIDSSASNQVPSIYSATATPTAGPATAPAVNATPVVKSDGLKYFDIRTGSGTAAKNGSTVEVEYVGWLANTCKKFDSSYDRNGQPFSFTLGKGQVIKGWDEGLLGVKPGTIRRLYIPAKLGYGNQAQGSIPANSDLIFDVIVLSVK</sequence>
<evidence type="ECO:0000256" key="6">
    <source>
        <dbReference type="RuleBase" id="RU003915"/>
    </source>
</evidence>
<evidence type="ECO:0000256" key="7">
    <source>
        <dbReference type="SAM" id="MobiDB-lite"/>
    </source>
</evidence>
<keyword evidence="8" id="KW-0812">Transmembrane</keyword>
<evidence type="ECO:0000256" key="5">
    <source>
        <dbReference type="PROSITE-ProRule" id="PRU00277"/>
    </source>
</evidence>
<dbReference type="PANTHER" id="PTHR43811:SF19">
    <property type="entry name" value="39 KDA FK506-BINDING NUCLEAR PROTEIN"/>
    <property type="match status" value="1"/>
</dbReference>
<dbReference type="PROSITE" id="PS50059">
    <property type="entry name" value="FKBP_PPIASE"/>
    <property type="match status" value="1"/>
</dbReference>
<reference evidence="10" key="1">
    <citation type="submission" date="2018-12" db="EMBL/GenBank/DDBJ databases">
        <title>Novel natural products biosynthetic potential of the class Ktedonobacteria.</title>
        <authorList>
            <person name="Zheng Y."/>
            <person name="Saitou A."/>
            <person name="Wang C.M."/>
            <person name="Toyoda A."/>
            <person name="Minakuchi Y."/>
            <person name="Sekiguchi Y."/>
            <person name="Ueda K."/>
            <person name="Takano H."/>
            <person name="Sakai Y."/>
            <person name="Yokota A."/>
            <person name="Yabe S."/>
        </authorList>
    </citation>
    <scope>NUCLEOTIDE SEQUENCE</scope>
    <source>
        <strain evidence="10">A3-2</strain>
    </source>
</reference>
<dbReference type="InterPro" id="IPR001179">
    <property type="entry name" value="PPIase_FKBP_dom"/>
</dbReference>
<gene>
    <name evidence="10" type="ORF">KTA_40040</name>
</gene>
<dbReference type="EMBL" id="AP019377">
    <property type="protein sequence ID" value="BBH95805.1"/>
    <property type="molecule type" value="Genomic_DNA"/>
</dbReference>
<keyword evidence="3 5" id="KW-0697">Rotamase</keyword>